<reference evidence="1 2" key="1">
    <citation type="submission" date="2024-06" db="EMBL/GenBank/DDBJ databases">
        <authorList>
            <person name="Li F."/>
        </authorList>
    </citation>
    <scope>NUCLEOTIDE SEQUENCE [LARGE SCALE GENOMIC DNA]</scope>
    <source>
        <strain evidence="1 2">GXAS 311</strain>
    </source>
</reference>
<dbReference type="Proteomes" id="UP001548189">
    <property type="component" value="Unassembled WGS sequence"/>
</dbReference>
<evidence type="ECO:0000313" key="2">
    <source>
        <dbReference type="Proteomes" id="UP001548189"/>
    </source>
</evidence>
<name>A0ABV2BTB0_9GAMM</name>
<dbReference type="InterPro" id="IPR019734">
    <property type="entry name" value="TPR_rpt"/>
</dbReference>
<sequence>MSKISQYRLGLILGAVINVSACVSTTTFKTDHNQYQLANKPELSDRQRADLYEAIIAGDLASFKQDHQSAMSYYLYAADISRNKQLIEQSIDAAQRANDALGLEQAALIWLAIEPQNIDALTLLLSAQLAQQNLADAAKTTDQLFTLVTSPEERYNLLSTYVINQDPRATFNLLRDLRQKYPNDVAVSSIISKLIMGLATRNQNPDNMLNQALTRAEEALSIDPLFEPAIRLKTHILVQLNQDDAARYYLSELFNNNRQSQSISHMLGQLLYDLQDLDAAIAHYTDWLMTHPQDTETRYYLAASYYASEDYADSLQQFDLLSNTDHEVNTVSFYGGDSAARLGQIDKAIAYFSRVNSGKFKVLAKIQLSQLYAIKKDYTRAREVLNASGFSEESDIAQLITAEVDLLKKHFSEEQAKQTLSNALLQYPENLNLNLKKIDIFNLTDNAPALVKHLQQALALIRSPAKVDRFNLAAAALLNNHGHYQQAVDWLNQALTNKPEDKDLLYARALYKENLGLHEDMIKEFKHLLALYPDDINIKNALGYTLADQNKELSLAQSLINEAIQAMPDNIAIIDSKGWLAYRMGNLEEAIEYLSKAFKLSPSADIAAHLGEVLWQYGKPELAKNIWQKGWEIEKENSVLQKTLERFKIEF</sequence>
<dbReference type="InterPro" id="IPR011990">
    <property type="entry name" value="TPR-like_helical_dom_sf"/>
</dbReference>
<dbReference type="Pfam" id="PF13432">
    <property type="entry name" value="TPR_16"/>
    <property type="match status" value="1"/>
</dbReference>
<accession>A0ABV2BTB0</accession>
<keyword evidence="2" id="KW-1185">Reference proteome</keyword>
<dbReference type="PANTHER" id="PTHR44858">
    <property type="entry name" value="TETRATRICOPEPTIDE REPEAT PROTEIN 6"/>
    <property type="match status" value="1"/>
</dbReference>
<evidence type="ECO:0000313" key="1">
    <source>
        <dbReference type="EMBL" id="MET1254812.1"/>
    </source>
</evidence>
<dbReference type="Pfam" id="PF13181">
    <property type="entry name" value="TPR_8"/>
    <property type="match status" value="1"/>
</dbReference>
<organism evidence="1 2">
    <name type="scientific">Aliikangiella maris</name>
    <dbReference type="NCBI Taxonomy" id="3162458"/>
    <lineage>
        <taxon>Bacteria</taxon>
        <taxon>Pseudomonadati</taxon>
        <taxon>Pseudomonadota</taxon>
        <taxon>Gammaproteobacteria</taxon>
        <taxon>Oceanospirillales</taxon>
        <taxon>Pleioneaceae</taxon>
        <taxon>Aliikangiella</taxon>
    </lineage>
</organism>
<comment type="caution">
    <text evidence="1">The sequence shown here is derived from an EMBL/GenBank/DDBJ whole genome shotgun (WGS) entry which is preliminary data.</text>
</comment>
<dbReference type="SUPFAM" id="SSF48452">
    <property type="entry name" value="TPR-like"/>
    <property type="match status" value="3"/>
</dbReference>
<dbReference type="SMART" id="SM00028">
    <property type="entry name" value="TPR"/>
    <property type="match status" value="5"/>
</dbReference>
<dbReference type="InterPro" id="IPR050498">
    <property type="entry name" value="Ycf3"/>
</dbReference>
<dbReference type="Gene3D" id="1.25.40.10">
    <property type="entry name" value="Tetratricopeptide repeat domain"/>
    <property type="match status" value="3"/>
</dbReference>
<gene>
    <name evidence="1" type="ORF">ABVT43_06725</name>
</gene>
<dbReference type="EMBL" id="JBEVCJ010000005">
    <property type="protein sequence ID" value="MET1254812.1"/>
    <property type="molecule type" value="Genomic_DNA"/>
</dbReference>
<dbReference type="PROSITE" id="PS50005">
    <property type="entry name" value="TPR"/>
    <property type="match status" value="1"/>
</dbReference>
<dbReference type="PANTHER" id="PTHR44858:SF1">
    <property type="entry name" value="UDP-N-ACETYLGLUCOSAMINE--PEPTIDE N-ACETYLGLUCOSAMINYLTRANSFERASE SPINDLY-RELATED"/>
    <property type="match status" value="1"/>
</dbReference>
<proteinExistence type="predicted"/>
<protein>
    <submittedName>
        <fullName evidence="1">Tetratricopeptide repeat protein</fullName>
    </submittedName>
</protein>